<feature type="binding site" evidence="9">
    <location>
        <position position="123"/>
    </location>
    <ligand>
        <name>substrate</name>
    </ligand>
</feature>
<feature type="binding site" evidence="9">
    <location>
        <position position="44"/>
    </location>
    <ligand>
        <name>S-adenosyl-L-methionine</name>
        <dbReference type="ChEBI" id="CHEBI:59789"/>
    </ligand>
</feature>
<dbReference type="CDD" id="cd02440">
    <property type="entry name" value="AdoMet_MTases"/>
    <property type="match status" value="1"/>
</dbReference>
<dbReference type="InterPro" id="IPR055361">
    <property type="entry name" value="tRNA_methyltr_TrmB_bact"/>
</dbReference>
<dbReference type="InterPro" id="IPR029063">
    <property type="entry name" value="SAM-dependent_MTases_sf"/>
</dbReference>
<feature type="binding site" evidence="9">
    <location>
        <position position="119"/>
    </location>
    <ligand>
        <name>S-adenosyl-L-methionine</name>
        <dbReference type="ChEBI" id="CHEBI:59789"/>
    </ligand>
</feature>
<dbReference type="SUPFAM" id="SSF53335">
    <property type="entry name" value="S-adenosyl-L-methionine-dependent methyltransferases"/>
    <property type="match status" value="1"/>
</dbReference>
<reference evidence="12" key="2">
    <citation type="submission" date="2016-01" db="EMBL/GenBank/DDBJ databases">
        <title>Six Aerococcus type strain genome sequencing and assembly using PacBio and Illumina Hiseq.</title>
        <authorList>
            <person name="Carkaci D."/>
            <person name="Dargis R."/>
            <person name="Nielsen X.C."/>
            <person name="Skovgaard O."/>
            <person name="Fuursted K."/>
            <person name="Christensen J.J."/>
        </authorList>
    </citation>
    <scope>NUCLEOTIDE SEQUENCE [LARGE SCALE GENOMIC DNA]</scope>
    <source>
        <strain evidence="12">CCUG28094</strain>
    </source>
</reference>
<feature type="binding site" evidence="9">
    <location>
        <position position="69"/>
    </location>
    <ligand>
        <name>S-adenosyl-L-methionine</name>
        <dbReference type="ChEBI" id="CHEBI:59789"/>
    </ligand>
</feature>
<dbReference type="KEGG" id="aui:APT62_07185"/>
<dbReference type="NCBIfam" id="TIGR00091">
    <property type="entry name" value="tRNA (guanosine(46)-N7)-methyltransferase TrmB"/>
    <property type="match status" value="1"/>
</dbReference>
<dbReference type="GO" id="GO:0043527">
    <property type="term" value="C:tRNA methyltransferase complex"/>
    <property type="evidence" value="ECO:0007669"/>
    <property type="project" value="TreeGrafter"/>
</dbReference>
<accession>A0A0U4WJD9</accession>
<comment type="function">
    <text evidence="2 9">Catalyzes the formation of N(7)-methylguanine at position 46 (m7G46) in tRNA.</text>
</comment>
<dbReference type="GeneID" id="92867279"/>
<keyword evidence="5 9" id="KW-0949">S-adenosyl-L-methionine</keyword>
<dbReference type="PROSITE" id="PS51625">
    <property type="entry name" value="SAM_MT_TRMB"/>
    <property type="match status" value="1"/>
</dbReference>
<dbReference type="Gene3D" id="3.40.50.150">
    <property type="entry name" value="Vaccinia Virus protein VP39"/>
    <property type="match status" value="1"/>
</dbReference>
<dbReference type="OrthoDB" id="9802090at2"/>
<evidence type="ECO:0000256" key="5">
    <source>
        <dbReference type="ARBA" id="ARBA00022691"/>
    </source>
</evidence>
<evidence type="ECO:0000256" key="6">
    <source>
        <dbReference type="ARBA" id="ARBA00022694"/>
    </source>
</evidence>
<feature type="binding site" evidence="9">
    <location>
        <begin position="192"/>
        <end position="195"/>
    </location>
    <ligand>
        <name>substrate</name>
    </ligand>
</feature>
<dbReference type="AlphaFoldDB" id="A0A0U4WJD9"/>
<dbReference type="HAMAP" id="MF_01057">
    <property type="entry name" value="tRNA_methyltr_TrmB"/>
    <property type="match status" value="1"/>
</dbReference>
<evidence type="ECO:0000313" key="13">
    <source>
        <dbReference type="Proteomes" id="UP000540056"/>
    </source>
</evidence>
<dbReference type="PANTHER" id="PTHR23417">
    <property type="entry name" value="3-DEOXY-D-MANNO-OCTULOSONIC-ACID TRANSFERASE/TRNA GUANINE-N 7 - -METHYLTRANSFERASE"/>
    <property type="match status" value="1"/>
</dbReference>
<feature type="binding site" evidence="9">
    <location>
        <position position="97"/>
    </location>
    <ligand>
        <name>S-adenosyl-L-methionine</name>
        <dbReference type="ChEBI" id="CHEBI:59789"/>
    </ligand>
</feature>
<evidence type="ECO:0000313" key="11">
    <source>
        <dbReference type="EMBL" id="MBA5747134.1"/>
    </source>
</evidence>
<feature type="binding site" evidence="9">
    <location>
        <position position="155"/>
    </location>
    <ligand>
        <name>substrate</name>
    </ligand>
</feature>
<protein>
    <recommendedName>
        <fullName evidence="9">tRNA (guanine-N(7)-)-methyltransferase</fullName>
        <ecNumber evidence="9">2.1.1.33</ecNumber>
    </recommendedName>
    <alternativeName>
        <fullName evidence="9">tRNA (guanine(46)-N(7))-methyltransferase</fullName>
    </alternativeName>
    <alternativeName>
        <fullName evidence="9">tRNA(m7G46)-methyltransferase</fullName>
    </alternativeName>
</protein>
<dbReference type="Pfam" id="PF02390">
    <property type="entry name" value="Methyltransf_4"/>
    <property type="match status" value="1"/>
</dbReference>
<evidence type="ECO:0000256" key="1">
    <source>
        <dbReference type="ARBA" id="ARBA00000142"/>
    </source>
</evidence>
<evidence type="ECO:0000256" key="4">
    <source>
        <dbReference type="ARBA" id="ARBA00022679"/>
    </source>
</evidence>
<evidence type="ECO:0000256" key="9">
    <source>
        <dbReference type="HAMAP-Rule" id="MF_01057"/>
    </source>
</evidence>
<dbReference type="Proteomes" id="UP000067698">
    <property type="component" value="Chromosome"/>
</dbReference>
<evidence type="ECO:0000313" key="12">
    <source>
        <dbReference type="Proteomes" id="UP000067698"/>
    </source>
</evidence>
<comment type="caution">
    <text evidence="9">Lacks conserved residue(s) required for the propagation of feature annotation.</text>
</comment>
<dbReference type="EC" id="2.1.1.33" evidence="9"/>
<keyword evidence="3 9" id="KW-0489">Methyltransferase</keyword>
<dbReference type="InterPro" id="IPR003358">
    <property type="entry name" value="tRNA_(Gua-N-7)_MeTrfase_Trmb"/>
</dbReference>
<evidence type="ECO:0000256" key="8">
    <source>
        <dbReference type="ARBA" id="ARBA00060767"/>
    </source>
</evidence>
<proteinExistence type="inferred from homology"/>
<keyword evidence="4 9" id="KW-0808">Transferase</keyword>
<dbReference type="FunFam" id="3.40.50.150:FF:000035">
    <property type="entry name" value="tRNA (guanine-N(7)-)-methyltransferase"/>
    <property type="match status" value="1"/>
</dbReference>
<gene>
    <name evidence="9 11" type="primary">trmB</name>
    <name evidence="10" type="ORF">AWM74_06880</name>
    <name evidence="11" type="ORF">H3232_08045</name>
</gene>
<dbReference type="RefSeq" id="WP_026465459.1">
    <property type="nucleotide sequence ID" value="NZ_CANSXX010000026.1"/>
</dbReference>
<evidence type="ECO:0000313" key="10">
    <source>
        <dbReference type="EMBL" id="AMB97968.1"/>
    </source>
</evidence>
<comment type="catalytic activity">
    <reaction evidence="1 9">
        <text>guanosine(46) in tRNA + S-adenosyl-L-methionine = N(7)-methylguanosine(46) in tRNA + S-adenosyl-L-homocysteine</text>
        <dbReference type="Rhea" id="RHEA:42708"/>
        <dbReference type="Rhea" id="RHEA-COMP:10188"/>
        <dbReference type="Rhea" id="RHEA-COMP:10189"/>
        <dbReference type="ChEBI" id="CHEBI:57856"/>
        <dbReference type="ChEBI" id="CHEBI:59789"/>
        <dbReference type="ChEBI" id="CHEBI:74269"/>
        <dbReference type="ChEBI" id="CHEBI:74480"/>
        <dbReference type="EC" id="2.1.1.33"/>
    </reaction>
</comment>
<dbReference type="NCBIfam" id="NF001080">
    <property type="entry name" value="PRK00121.2-2"/>
    <property type="match status" value="1"/>
</dbReference>
<keyword evidence="6 9" id="KW-0819">tRNA processing</keyword>
<keyword evidence="13" id="KW-1185">Reference proteome</keyword>
<evidence type="ECO:0000256" key="7">
    <source>
        <dbReference type="ARBA" id="ARBA00060552"/>
    </source>
</evidence>
<sequence length="213" mass="24929">MRVRNKPWAKDAMAEHREYVILEPETMQGKWQSEFKNDHPVHLEVGTGKGQFIIEMARRNPDVNFIGLELQDSVLVMAMEKALEGEVLPNLRFILGNALELSTYFEEGEVAKLFLNFSDPWPKARHAKRRLTFKTFLDQYKHVLQTEGYLQFKTDNQGLFEYSLTSMSQYGMDFLEISLNLHESDIEGNVQTEYEEKFSARGFRINYMLAKFK</sequence>
<organism evidence="10 12">
    <name type="scientific">Aerococcus urinaeequi</name>
    <dbReference type="NCBI Taxonomy" id="51665"/>
    <lineage>
        <taxon>Bacteria</taxon>
        <taxon>Bacillati</taxon>
        <taxon>Bacillota</taxon>
        <taxon>Bacilli</taxon>
        <taxon>Lactobacillales</taxon>
        <taxon>Aerococcaceae</taxon>
        <taxon>Aerococcus</taxon>
    </lineage>
</organism>
<dbReference type="Proteomes" id="UP000540056">
    <property type="component" value="Unassembled WGS sequence"/>
</dbReference>
<dbReference type="PANTHER" id="PTHR23417:SF14">
    <property type="entry name" value="PENTACOTRIPEPTIDE-REPEAT REGION OF PRORP DOMAIN-CONTAINING PROTEIN"/>
    <property type="match status" value="1"/>
</dbReference>
<dbReference type="GO" id="GO:0008176">
    <property type="term" value="F:tRNA (guanine(46)-N7)-methyltransferase activity"/>
    <property type="evidence" value="ECO:0007669"/>
    <property type="project" value="UniProtKB-UniRule"/>
</dbReference>
<comment type="similarity">
    <text evidence="8 9">Belongs to the class I-like SAM-binding methyltransferase superfamily. TrmB family.</text>
</comment>
<dbReference type="EMBL" id="JACGAN010000014">
    <property type="protein sequence ID" value="MBA5747134.1"/>
    <property type="molecule type" value="Genomic_DNA"/>
</dbReference>
<reference evidence="11 13" key="3">
    <citation type="submission" date="2020-07" db="EMBL/GenBank/DDBJ databases">
        <title>Draft Genome Sequences of Lactobacillales Isolated from the International Space Station.</title>
        <authorList>
            <person name="Bharadwaj A.R."/>
            <person name="Singh N.K."/>
            <person name="Wood J.M."/>
            <person name="Debieu M."/>
            <person name="O'Hara N.B."/>
            <person name="Karouia F."/>
            <person name="Mason C.E."/>
            <person name="Venkateswaran K."/>
        </authorList>
    </citation>
    <scope>NUCLEOTIDE SEQUENCE [LARGE SCALE GENOMIC DNA]</scope>
    <source>
        <strain evidence="11 13">151250015-1-258-55</strain>
    </source>
</reference>
<reference evidence="10 12" key="1">
    <citation type="journal article" date="2016" name="Genome Announc.">
        <title>Complete Genome Sequences of Aerococcus christensenii CCUG 28831T, Aerococcus sanguinicola CCUG 43001T, Aerococcus urinae CCUG 36881T, Aerococcus urinaeequi CCUG 28094T, Aerococcus urinaehominis CCUG 42038 BT, and Aerococcus viridans CCUG 4311T.</title>
        <authorList>
            <person name="Carkaci D."/>
            <person name="Dargis R."/>
            <person name="Nielsen X.C."/>
            <person name="Skovgaard O."/>
            <person name="Fuursted K."/>
            <person name="Christensen J.J."/>
        </authorList>
    </citation>
    <scope>NUCLEOTIDE SEQUENCE [LARGE SCALE GENOMIC DNA]</scope>
    <source>
        <strain evidence="10 12">CCUG28094</strain>
    </source>
</reference>
<evidence type="ECO:0000256" key="2">
    <source>
        <dbReference type="ARBA" id="ARBA00003015"/>
    </source>
</evidence>
<name>A0A0U4WJD9_9LACT</name>
<evidence type="ECO:0000256" key="3">
    <source>
        <dbReference type="ARBA" id="ARBA00022603"/>
    </source>
</evidence>
<dbReference type="EMBL" id="CP014162">
    <property type="protein sequence ID" value="AMB97968.1"/>
    <property type="molecule type" value="Genomic_DNA"/>
</dbReference>
<comment type="pathway">
    <text evidence="7 9">tRNA modification; N(7)-methylguanine-tRNA biosynthesis.</text>
</comment>